<dbReference type="Pfam" id="PF00501">
    <property type="entry name" value="AMP-binding"/>
    <property type="match status" value="1"/>
</dbReference>
<protein>
    <submittedName>
        <fullName evidence="6">Uncharacterized protein</fullName>
    </submittedName>
</protein>
<dbReference type="Gene3D" id="3.30.300.30">
    <property type="match status" value="1"/>
</dbReference>
<reference evidence="6" key="1">
    <citation type="journal article" date="2016" name="Sci. Rep.">
        <title>Molecular characterization of firefly nuptial gifts: a multi-omics approach sheds light on postcopulatory sexual selection.</title>
        <authorList>
            <person name="Al-Wathiqui N."/>
            <person name="Fallon T.R."/>
            <person name="South A."/>
            <person name="Weng J.K."/>
            <person name="Lewis S.M."/>
        </authorList>
    </citation>
    <scope>NUCLEOTIDE SEQUENCE</scope>
</reference>
<dbReference type="Gene3D" id="3.40.50.12780">
    <property type="entry name" value="N-terminal domain of ligase-like"/>
    <property type="match status" value="1"/>
</dbReference>
<evidence type="ECO:0000313" key="8">
    <source>
        <dbReference type="EMBL" id="KAB0801729.1"/>
    </source>
</evidence>
<evidence type="ECO:0000313" key="6">
    <source>
        <dbReference type="EMBL" id="JAV68599.1"/>
    </source>
</evidence>
<reference evidence="7" key="3">
    <citation type="submission" date="2019-08" db="EMBL/GenBank/DDBJ databases">
        <authorList>
            <consortium name="Photinus pyralis genome working group"/>
            <person name="Fallon T.R."/>
            <person name="Sander Lower S.E."/>
            <person name="Weng J.-K."/>
        </authorList>
    </citation>
    <scope>NUCLEOTIDE SEQUENCE</scope>
    <source>
        <strain evidence="7">1611_PpyrPB1</strain>
        <tissue evidence="7">Whole body</tissue>
    </source>
</reference>
<evidence type="ECO:0000259" key="4">
    <source>
        <dbReference type="Pfam" id="PF00501"/>
    </source>
</evidence>
<dbReference type="InterPro" id="IPR000873">
    <property type="entry name" value="AMP-dep_synth/lig_dom"/>
</dbReference>
<evidence type="ECO:0000259" key="5">
    <source>
        <dbReference type="Pfam" id="PF13193"/>
    </source>
</evidence>
<keyword evidence="3" id="KW-0576">Peroxisome</keyword>
<feature type="domain" description="AMP-dependent synthetase/ligase" evidence="4">
    <location>
        <begin position="50"/>
        <end position="423"/>
    </location>
</feature>
<name>A0A1Y1L4H9_PHOPY</name>
<dbReference type="InterPro" id="IPR025110">
    <property type="entry name" value="AMP-bd_C"/>
</dbReference>
<accession>A0A1Y1L4H9</accession>
<evidence type="ECO:0000256" key="1">
    <source>
        <dbReference type="ARBA" id="ARBA00004275"/>
    </source>
</evidence>
<comment type="similarity">
    <text evidence="2">Belongs to the ATP-dependent AMP-binding enzyme family.</text>
</comment>
<evidence type="ECO:0000256" key="3">
    <source>
        <dbReference type="ARBA" id="ARBA00023140"/>
    </source>
</evidence>
<dbReference type="EMBL" id="VVIM01000002">
    <property type="protein sequence ID" value="KAB0801729.1"/>
    <property type="molecule type" value="Genomic_DNA"/>
</dbReference>
<dbReference type="SUPFAM" id="SSF56801">
    <property type="entry name" value="Acetyl-CoA synthetase-like"/>
    <property type="match status" value="1"/>
</dbReference>
<gene>
    <name evidence="8" type="ORF">PPYR_03915</name>
    <name evidence="7" type="ORF">PPYR_07271</name>
</gene>
<feature type="domain" description="AMP-binding enzyme C-terminal" evidence="5">
    <location>
        <begin position="474"/>
        <end position="550"/>
    </location>
</feature>
<dbReference type="GO" id="GO:0046949">
    <property type="term" value="P:fatty-acyl-CoA biosynthetic process"/>
    <property type="evidence" value="ECO:0007669"/>
    <property type="project" value="TreeGrafter"/>
</dbReference>
<dbReference type="Proteomes" id="UP000327044">
    <property type="component" value="Unassembled WGS sequence"/>
</dbReference>
<proteinExistence type="inferred from homology"/>
<dbReference type="EMBL" id="VVIM01000005">
    <property type="protein sequence ID" value="KAB0799391.1"/>
    <property type="molecule type" value="Genomic_DNA"/>
</dbReference>
<reference evidence="7 9" key="2">
    <citation type="journal article" date="2018" name="Elife">
        <title>Firefly genomes illuminate parallel origins of bioluminescence in beetles.</title>
        <authorList>
            <person name="Fallon T.R."/>
            <person name="Lower S.E."/>
            <person name="Chang C.H."/>
            <person name="Bessho-Uehara M."/>
            <person name="Martin G.J."/>
            <person name="Bewick A.J."/>
            <person name="Behringer M."/>
            <person name="Debat H.J."/>
            <person name="Wong I."/>
            <person name="Day J.C."/>
            <person name="Suvorov A."/>
            <person name="Silva C.J."/>
            <person name="Stanger-Hall K.F."/>
            <person name="Hall D.W."/>
            <person name="Schmitz R.J."/>
            <person name="Nelson D.R."/>
            <person name="Lewis S.M."/>
            <person name="Shigenobu S."/>
            <person name="Bybee S.M."/>
            <person name="Larracuente A.M."/>
            <person name="Oba Y."/>
            <person name="Weng J.K."/>
        </authorList>
    </citation>
    <scope>NUCLEOTIDE SEQUENCE [LARGE SCALE GENOMIC DNA]</scope>
    <source>
        <strain evidence="7">1611_PpyrPB1</strain>
        <tissue evidence="7">Whole body</tissue>
    </source>
</reference>
<dbReference type="InParanoid" id="A0A1Y1L4H9"/>
<evidence type="ECO:0000256" key="2">
    <source>
        <dbReference type="ARBA" id="ARBA00006432"/>
    </source>
</evidence>
<dbReference type="FunFam" id="3.30.300.30:FF:000007">
    <property type="entry name" value="4-coumarate--CoA ligase 2"/>
    <property type="match status" value="1"/>
</dbReference>
<dbReference type="Pfam" id="PF13193">
    <property type="entry name" value="AMP-binding_C"/>
    <property type="match status" value="1"/>
</dbReference>
<organism evidence="6">
    <name type="scientific">Photinus pyralis</name>
    <name type="common">Common eastern firefly</name>
    <name type="synonym">Lampyris pyralis</name>
    <dbReference type="NCBI Taxonomy" id="7054"/>
    <lineage>
        <taxon>Eukaryota</taxon>
        <taxon>Metazoa</taxon>
        <taxon>Ecdysozoa</taxon>
        <taxon>Arthropoda</taxon>
        <taxon>Hexapoda</taxon>
        <taxon>Insecta</taxon>
        <taxon>Pterygota</taxon>
        <taxon>Neoptera</taxon>
        <taxon>Endopterygota</taxon>
        <taxon>Coleoptera</taxon>
        <taxon>Polyphaga</taxon>
        <taxon>Elateriformia</taxon>
        <taxon>Elateroidea</taxon>
        <taxon>Lampyridae</taxon>
        <taxon>Lampyrinae</taxon>
        <taxon>Photinus</taxon>
    </lineage>
</organism>
<evidence type="ECO:0000313" key="9">
    <source>
        <dbReference type="Proteomes" id="UP000327044"/>
    </source>
</evidence>
<dbReference type="PANTHER" id="PTHR24096">
    <property type="entry name" value="LONG-CHAIN-FATTY-ACID--COA LIGASE"/>
    <property type="match status" value="1"/>
</dbReference>
<dbReference type="GO" id="GO:0004467">
    <property type="term" value="F:long-chain fatty acid-CoA ligase activity"/>
    <property type="evidence" value="ECO:0007669"/>
    <property type="project" value="TreeGrafter"/>
</dbReference>
<sequence>MTPSKIRCLRSLLPLTAKAGVRSLCNKIICSKATNADVQKLALSDYVWKDLDKWSDKTALECAETGRNYSYEDVYKKSNKVANFLANLKGLNKEDVIATILPNVPEYAIIVLGAAQAGLKITPLNPEYTKEEINHCLAISKPRIIFTLTDLWPNVSSAVSAFPKVPIVVMNHRNEVMDIPSGAIKLSEVLQNTYPAKRQTHGWNDVIYLPYSSGTTGLFKCIELTNENMVSSIHHHTVPEFKMQTPTNATNQDVFPAILPMYHIYGIHTILLNMSLGCKAITVPKFTTKTFIGILENTRPTHCYLVPPLVQLLVKEPRIKPEYLTRMRSIQVGAAPLGINDVRSLNEKTKGKVHILQGYGLTETTGATHWQTPHIAGGVKMGGCGLSYPTMECKIKNEQGEMLGSNEKGTVFLRGSQVFKGYLNNPEATQSALSSAGWLNTGDIGYHDEDGHLFITDRSKEMIKVKGLQVAPAEIEDILRSHPDVDEAAVVGLPHDRFGEVPIAFIVTRSTKRIDLKSIDEFVASKVAKHKRLLGGIVVTDYIPKTASGKILRRYLKRLPSERKYETI</sequence>
<dbReference type="PANTHER" id="PTHR24096:SF353">
    <property type="entry name" value="GH16244P-RELATED"/>
    <property type="match status" value="1"/>
</dbReference>
<dbReference type="OrthoDB" id="10253869at2759"/>
<dbReference type="AlphaFoldDB" id="A0A1Y1L4H9"/>
<dbReference type="EMBL" id="GEZM01065006">
    <property type="protein sequence ID" value="JAV68599.1"/>
    <property type="molecule type" value="Transcribed_RNA"/>
</dbReference>
<comment type="subcellular location">
    <subcellularLocation>
        <location evidence="1">Peroxisome</location>
    </subcellularLocation>
</comment>
<dbReference type="InterPro" id="IPR042099">
    <property type="entry name" value="ANL_N_sf"/>
</dbReference>
<dbReference type="InterPro" id="IPR045851">
    <property type="entry name" value="AMP-bd_C_sf"/>
</dbReference>
<evidence type="ECO:0000313" key="7">
    <source>
        <dbReference type="EMBL" id="KAB0799391.1"/>
    </source>
</evidence>
<dbReference type="GO" id="GO:0005777">
    <property type="term" value="C:peroxisome"/>
    <property type="evidence" value="ECO:0007669"/>
    <property type="project" value="UniProtKB-SubCell"/>
</dbReference>
<keyword evidence="9" id="KW-1185">Reference proteome</keyword>